<evidence type="ECO:0000313" key="1">
    <source>
        <dbReference type="EMBL" id="GAO19882.1"/>
    </source>
</evidence>
<organism evidence="1 2">
    <name type="scientific">Ustilaginoidea virens</name>
    <name type="common">Rice false smut fungus</name>
    <name type="synonym">Villosiclava virens</name>
    <dbReference type="NCBI Taxonomy" id="1159556"/>
    <lineage>
        <taxon>Eukaryota</taxon>
        <taxon>Fungi</taxon>
        <taxon>Dikarya</taxon>
        <taxon>Ascomycota</taxon>
        <taxon>Pezizomycotina</taxon>
        <taxon>Sordariomycetes</taxon>
        <taxon>Hypocreomycetidae</taxon>
        <taxon>Hypocreales</taxon>
        <taxon>Clavicipitaceae</taxon>
        <taxon>Ustilaginoidea</taxon>
    </lineage>
</organism>
<protein>
    <submittedName>
        <fullName evidence="1">Uncharacterized protein</fullName>
    </submittedName>
</protein>
<sequence>MSFHLFLVAGTHRIPAPLLDQKRFKRPKRSTKCSEVVGLKPPIPGYKTQDITWQIEVFPGQEHQNFTGTIENVISEVQKRNTAFKLDPPEIDILSKRYQWDFGDLICGGGPYNWQWAKTNYVTGGINYLRSIKGKPHLPAGPGTCGRVSCGDKASIWWCNDRDDFTEHYLTTFAEIALGAERINDVCRTETRKGWLTVGQIFTNQKWNVIVREDRNDC</sequence>
<dbReference type="Proteomes" id="UP000054053">
    <property type="component" value="Unassembled WGS sequence"/>
</dbReference>
<comment type="caution">
    <text evidence="1">The sequence shown here is derived from an EMBL/GenBank/DDBJ whole genome shotgun (WGS) entry which is preliminary data.</text>
</comment>
<reference evidence="2" key="1">
    <citation type="journal article" date="2016" name="Genome Announc.">
        <title>Genome sequence of Ustilaginoidea virens IPU010, a rice pathogenic fungus causing false smut.</title>
        <authorList>
            <person name="Kumagai T."/>
            <person name="Ishii T."/>
            <person name="Terai G."/>
            <person name="Umemura M."/>
            <person name="Machida M."/>
            <person name="Asai K."/>
        </authorList>
    </citation>
    <scope>NUCLEOTIDE SEQUENCE [LARGE SCALE GENOMIC DNA]</scope>
    <source>
        <strain evidence="2">IPU010</strain>
    </source>
</reference>
<evidence type="ECO:0000313" key="2">
    <source>
        <dbReference type="Proteomes" id="UP000054053"/>
    </source>
</evidence>
<gene>
    <name evidence="1" type="ORF">UVI_02051140</name>
</gene>
<proteinExistence type="predicted"/>
<accession>A0A1B5L902</accession>
<dbReference type="PANTHER" id="PTHR35605:SF1">
    <property type="entry name" value="ECP2 EFFECTOR PROTEIN DOMAIN-CONTAINING PROTEIN-RELATED"/>
    <property type="match status" value="1"/>
</dbReference>
<dbReference type="AlphaFoldDB" id="A0A1B5L902"/>
<dbReference type="EMBL" id="BBTG02000037">
    <property type="protein sequence ID" value="GAO19882.1"/>
    <property type="molecule type" value="Genomic_DNA"/>
</dbReference>
<dbReference type="PANTHER" id="PTHR35605">
    <property type="entry name" value="ECP2 EFFECTOR PROTEIN DOMAIN-CONTAINING PROTEIN-RELATED"/>
    <property type="match status" value="1"/>
</dbReference>
<name>A0A1B5L902_USTVR</name>